<name>A0A9W6N3U6_9HYPH</name>
<proteinExistence type="predicted"/>
<sequence length="285" mass="30507">MQLVSGAETFSDGAHVTEPVRDGLRVIVVLDGAMTLSVGDQPELVVDRPTVFAVFSEGESARDQRFAPDLTFRYVLVWLDSDLIAQELGAPPTALFATVGRSSSGGALALAAQPADAGLQAVAGQIIACPEGPQHNLYRSAKAMELLALSIDALRPAERRPSISRLTAADITRVEAAREALIAVMQRPPDIDALAAQVGFTPRRLNDAFRARFGSTPYAYLQEHRLQTAYRALSSGARGAAECAYLVGYTPAHFATLFRKRFGMPPSALTRRAGALRTTGSLERA</sequence>
<dbReference type="AlphaFoldDB" id="A0A9W6N3U6"/>
<gene>
    <name evidence="4" type="primary">pchR</name>
    <name evidence="4" type="ORF">GCM10008171_26780</name>
</gene>
<reference evidence="4" key="1">
    <citation type="journal article" date="2014" name="Int. J. Syst. Evol. Microbiol.">
        <title>Complete genome sequence of Corynebacterium casei LMG S-19264T (=DSM 44701T), isolated from a smear-ripened cheese.</title>
        <authorList>
            <consortium name="US DOE Joint Genome Institute (JGI-PGF)"/>
            <person name="Walter F."/>
            <person name="Albersmeier A."/>
            <person name="Kalinowski J."/>
            <person name="Ruckert C."/>
        </authorList>
    </citation>
    <scope>NUCLEOTIDE SEQUENCE</scope>
    <source>
        <strain evidence="4">VKM B-2555</strain>
    </source>
</reference>
<evidence type="ECO:0000313" key="4">
    <source>
        <dbReference type="EMBL" id="GLK77424.1"/>
    </source>
</evidence>
<dbReference type="PANTHER" id="PTHR47893">
    <property type="entry name" value="REGULATORY PROTEIN PCHR"/>
    <property type="match status" value="1"/>
</dbReference>
<dbReference type="InterPro" id="IPR018060">
    <property type="entry name" value="HTH_AraC"/>
</dbReference>
<dbReference type="Pfam" id="PF12833">
    <property type="entry name" value="HTH_18"/>
    <property type="match status" value="1"/>
</dbReference>
<dbReference type="InterPro" id="IPR053142">
    <property type="entry name" value="PchR_regulatory_protein"/>
</dbReference>
<dbReference type="PROSITE" id="PS01124">
    <property type="entry name" value="HTH_ARAC_FAMILY_2"/>
    <property type="match status" value="1"/>
</dbReference>
<evidence type="ECO:0000256" key="1">
    <source>
        <dbReference type="ARBA" id="ARBA00023015"/>
    </source>
</evidence>
<evidence type="ECO:0000313" key="5">
    <source>
        <dbReference type="Proteomes" id="UP001143364"/>
    </source>
</evidence>
<keyword evidence="2" id="KW-0804">Transcription</keyword>
<dbReference type="PANTHER" id="PTHR47893:SF1">
    <property type="entry name" value="REGULATORY PROTEIN PCHR"/>
    <property type="match status" value="1"/>
</dbReference>
<dbReference type="Gene3D" id="1.10.10.60">
    <property type="entry name" value="Homeodomain-like"/>
    <property type="match status" value="2"/>
</dbReference>
<dbReference type="RefSeq" id="WP_271205276.1">
    <property type="nucleotide sequence ID" value="NZ_BSFK01000016.1"/>
</dbReference>
<dbReference type="EMBL" id="BSFK01000016">
    <property type="protein sequence ID" value="GLK77424.1"/>
    <property type="molecule type" value="Genomic_DNA"/>
</dbReference>
<protein>
    <submittedName>
        <fullName evidence="4">AraC family transcriptional regulator</fullName>
    </submittedName>
</protein>
<dbReference type="SMART" id="SM00342">
    <property type="entry name" value="HTH_ARAC"/>
    <property type="match status" value="1"/>
</dbReference>
<dbReference type="Proteomes" id="UP001143364">
    <property type="component" value="Unassembled WGS sequence"/>
</dbReference>
<organism evidence="4 5">
    <name type="scientific">Methylopila jiangsuensis</name>
    <dbReference type="NCBI Taxonomy" id="586230"/>
    <lineage>
        <taxon>Bacteria</taxon>
        <taxon>Pseudomonadati</taxon>
        <taxon>Pseudomonadota</taxon>
        <taxon>Alphaproteobacteria</taxon>
        <taxon>Hyphomicrobiales</taxon>
        <taxon>Methylopilaceae</taxon>
        <taxon>Methylopila</taxon>
    </lineage>
</organism>
<comment type="caution">
    <text evidence="4">The sequence shown here is derived from an EMBL/GenBank/DDBJ whole genome shotgun (WGS) entry which is preliminary data.</text>
</comment>
<dbReference type="SUPFAM" id="SSF46689">
    <property type="entry name" value="Homeodomain-like"/>
    <property type="match status" value="2"/>
</dbReference>
<feature type="domain" description="HTH araC/xylS-type" evidence="3">
    <location>
        <begin position="175"/>
        <end position="272"/>
    </location>
</feature>
<dbReference type="GO" id="GO:0003700">
    <property type="term" value="F:DNA-binding transcription factor activity"/>
    <property type="evidence" value="ECO:0007669"/>
    <property type="project" value="InterPro"/>
</dbReference>
<keyword evidence="5" id="KW-1185">Reference proteome</keyword>
<dbReference type="InterPro" id="IPR009057">
    <property type="entry name" value="Homeodomain-like_sf"/>
</dbReference>
<reference evidence="4" key="2">
    <citation type="submission" date="2023-01" db="EMBL/GenBank/DDBJ databases">
        <authorList>
            <person name="Sun Q."/>
            <person name="Evtushenko L."/>
        </authorList>
    </citation>
    <scope>NUCLEOTIDE SEQUENCE</scope>
    <source>
        <strain evidence="4">VKM B-2555</strain>
    </source>
</reference>
<evidence type="ECO:0000259" key="3">
    <source>
        <dbReference type="PROSITE" id="PS01124"/>
    </source>
</evidence>
<accession>A0A9W6N3U6</accession>
<evidence type="ECO:0000256" key="2">
    <source>
        <dbReference type="ARBA" id="ARBA00023163"/>
    </source>
</evidence>
<dbReference type="GO" id="GO:0043565">
    <property type="term" value="F:sequence-specific DNA binding"/>
    <property type="evidence" value="ECO:0007669"/>
    <property type="project" value="InterPro"/>
</dbReference>
<keyword evidence="1" id="KW-0805">Transcription regulation</keyword>